<gene>
    <name evidence="2" type="ORF">NKW50_04140</name>
</gene>
<evidence type="ECO:0000313" key="2">
    <source>
        <dbReference type="EMBL" id="MCP1257778.1"/>
    </source>
</evidence>
<comment type="caution">
    <text evidence="2">The sequence shown here is derived from an EMBL/GenBank/DDBJ whole genome shotgun (WGS) entry which is preliminary data.</text>
</comment>
<organism evidence="2 3">
    <name type="scientific">Acetobacter lambici</name>
    <dbReference type="NCBI Taxonomy" id="1332824"/>
    <lineage>
        <taxon>Bacteria</taxon>
        <taxon>Pseudomonadati</taxon>
        <taxon>Pseudomonadota</taxon>
        <taxon>Alphaproteobacteria</taxon>
        <taxon>Acetobacterales</taxon>
        <taxon>Acetobacteraceae</taxon>
        <taxon>Acetobacter</taxon>
    </lineage>
</organism>
<keyword evidence="3" id="KW-1185">Reference proteome</keyword>
<name>A0ABT1EY18_9PROT</name>
<proteinExistence type="predicted"/>
<accession>A0ABT1EY18</accession>
<dbReference type="EMBL" id="JAMYZZ010000004">
    <property type="protein sequence ID" value="MCP1257778.1"/>
    <property type="molecule type" value="Genomic_DNA"/>
</dbReference>
<evidence type="ECO:0000313" key="3">
    <source>
        <dbReference type="Proteomes" id="UP001523528"/>
    </source>
</evidence>
<dbReference type="Proteomes" id="UP001523528">
    <property type="component" value="Unassembled WGS sequence"/>
</dbReference>
<sequence length="162" mass="17315">MTAQDRNSGGDKPQPQDRAKATSLFQTEATLSTAIHAPPQMRGGRIPLFVLEDAPQGAAWRQRGGVVFASAPPTPAQTHGWACVLEWSGATPEGGMHDRHCLCCVGRGGLDQFLLTQAQSRVRGVGDPLEVMVVVCAPELVGAYKTQLKTSIFLSAFYALQP</sequence>
<evidence type="ECO:0000256" key="1">
    <source>
        <dbReference type="SAM" id="MobiDB-lite"/>
    </source>
</evidence>
<reference evidence="2 3" key="1">
    <citation type="submission" date="2022-06" db="EMBL/GenBank/DDBJ databases">
        <title>Acetobacer genomes from food samples.</title>
        <authorList>
            <person name="Sombolestani A."/>
        </authorList>
    </citation>
    <scope>NUCLEOTIDE SEQUENCE [LARGE SCALE GENOMIC DNA]</scope>
    <source>
        <strain evidence="2 3">R-83285</strain>
    </source>
</reference>
<protein>
    <submittedName>
        <fullName evidence="2">Uncharacterized protein</fullName>
    </submittedName>
</protein>
<feature type="region of interest" description="Disordered" evidence="1">
    <location>
        <begin position="1"/>
        <end position="21"/>
    </location>
</feature>
<dbReference type="RefSeq" id="WP_165991338.1">
    <property type="nucleotide sequence ID" value="NZ_JAMYZY010000004.1"/>
</dbReference>